<dbReference type="PANTHER" id="PTHR24252">
    <property type="entry name" value="ACROSIN-RELATED"/>
    <property type="match status" value="1"/>
</dbReference>
<dbReference type="PRINTS" id="PR00722">
    <property type="entry name" value="CHYMOTRYPSIN"/>
</dbReference>
<keyword evidence="3 10" id="KW-0812">Transmembrane</keyword>
<keyword evidence="6" id="KW-0735">Signal-anchor</keyword>
<dbReference type="SUPFAM" id="SSF82671">
    <property type="entry name" value="SEA domain"/>
    <property type="match status" value="1"/>
</dbReference>
<evidence type="ECO:0000256" key="10">
    <source>
        <dbReference type="SAM" id="Phobius"/>
    </source>
</evidence>
<evidence type="ECO:0000256" key="2">
    <source>
        <dbReference type="ARBA" id="ARBA00022670"/>
    </source>
</evidence>
<keyword evidence="7 10" id="KW-1133">Transmembrane helix</keyword>
<accession>A0A9J7J664</accession>
<evidence type="ECO:0000256" key="9">
    <source>
        <dbReference type="ARBA" id="ARBA00023157"/>
    </source>
</evidence>
<organism evidence="13 14">
    <name type="scientific">Cricetulus griseus</name>
    <name type="common">Chinese hamster</name>
    <name type="synonym">Cricetulus barabensis griseus</name>
    <dbReference type="NCBI Taxonomy" id="10029"/>
    <lineage>
        <taxon>Eukaryota</taxon>
        <taxon>Metazoa</taxon>
        <taxon>Chordata</taxon>
        <taxon>Craniata</taxon>
        <taxon>Vertebrata</taxon>
        <taxon>Euteleostomi</taxon>
        <taxon>Mammalia</taxon>
        <taxon>Eutheria</taxon>
        <taxon>Euarchontoglires</taxon>
        <taxon>Glires</taxon>
        <taxon>Rodentia</taxon>
        <taxon>Myomorpha</taxon>
        <taxon>Muroidea</taxon>
        <taxon>Cricetidae</taxon>
        <taxon>Cricetinae</taxon>
        <taxon>Cricetulus</taxon>
    </lineage>
</organism>
<evidence type="ECO:0000256" key="6">
    <source>
        <dbReference type="ARBA" id="ARBA00022968"/>
    </source>
</evidence>
<evidence type="ECO:0000256" key="4">
    <source>
        <dbReference type="ARBA" id="ARBA00022801"/>
    </source>
</evidence>
<evidence type="ECO:0000256" key="7">
    <source>
        <dbReference type="ARBA" id="ARBA00022989"/>
    </source>
</evidence>
<evidence type="ECO:0000313" key="13">
    <source>
        <dbReference type="Proteomes" id="UP001108280"/>
    </source>
</evidence>
<feature type="domain" description="Peptidase S1" evidence="12">
    <location>
        <begin position="242"/>
        <end position="472"/>
    </location>
</feature>
<dbReference type="GeneID" id="100763999"/>
<proteinExistence type="predicted"/>
<dbReference type="GO" id="GO:0004252">
    <property type="term" value="F:serine-type endopeptidase activity"/>
    <property type="evidence" value="ECO:0007669"/>
    <property type="project" value="InterPro"/>
</dbReference>
<protein>
    <submittedName>
        <fullName evidence="14">Transmembrane protease serine 11G</fullName>
    </submittedName>
</protein>
<keyword evidence="13" id="KW-1185">Reference proteome</keyword>
<dbReference type="InterPro" id="IPR036364">
    <property type="entry name" value="SEA_dom_sf"/>
</dbReference>
<dbReference type="CDD" id="cd00190">
    <property type="entry name" value="Tryp_SPc"/>
    <property type="match status" value="1"/>
</dbReference>
<reference evidence="14" key="3">
    <citation type="submission" date="2025-08" db="UniProtKB">
        <authorList>
            <consortium name="RefSeq"/>
        </authorList>
    </citation>
    <scope>IDENTIFICATION</scope>
    <source>
        <strain evidence="14">17A/GY</strain>
        <tissue evidence="14">Liver</tissue>
    </source>
</reference>
<dbReference type="Proteomes" id="UP001108280">
    <property type="component" value="Chromosome 1"/>
</dbReference>
<dbReference type="Pfam" id="PF01390">
    <property type="entry name" value="SEA"/>
    <property type="match status" value="1"/>
</dbReference>
<feature type="transmembrane region" description="Helical" evidence="10">
    <location>
        <begin position="73"/>
        <end position="98"/>
    </location>
</feature>
<dbReference type="FunFam" id="2.40.10.10:FF:000003">
    <property type="entry name" value="Transmembrane serine protease 3"/>
    <property type="match status" value="1"/>
</dbReference>
<dbReference type="InterPro" id="IPR001254">
    <property type="entry name" value="Trypsin_dom"/>
</dbReference>
<dbReference type="AlphaFoldDB" id="A0A9J7J664"/>
<dbReference type="SMART" id="SM00020">
    <property type="entry name" value="Tryp_SPc"/>
    <property type="match status" value="1"/>
</dbReference>
<feature type="domain" description="SEA" evidence="11">
    <location>
        <begin position="102"/>
        <end position="221"/>
    </location>
</feature>
<evidence type="ECO:0000259" key="11">
    <source>
        <dbReference type="PROSITE" id="PS50024"/>
    </source>
</evidence>
<dbReference type="OrthoDB" id="9425590at2759"/>
<evidence type="ECO:0000256" key="1">
    <source>
        <dbReference type="ARBA" id="ARBA00004606"/>
    </source>
</evidence>
<dbReference type="InterPro" id="IPR009003">
    <property type="entry name" value="Peptidase_S1_PA"/>
</dbReference>
<dbReference type="InterPro" id="IPR033116">
    <property type="entry name" value="TRYPSIN_SER"/>
</dbReference>
<keyword evidence="2 14" id="KW-0645">Protease</keyword>
<dbReference type="PANTHER" id="PTHR24252:SF28">
    <property type="entry name" value="TRANSMEMBRANE PROTEASE SERINE 11C ISOFORM X1"/>
    <property type="match status" value="1"/>
</dbReference>
<dbReference type="SUPFAM" id="SSF50494">
    <property type="entry name" value="Trypsin-like serine proteases"/>
    <property type="match status" value="1"/>
</dbReference>
<sequence>MPAYSQFSPSTLVGQQFGAIGVAGSSLTSFGTEASSSSILSQNSSSPPCFLYAFFPLKRPGILDRRKCSWKPWMVALTTTSVLLALSIIIGLLVYFLVYEQKSHYYQGSFRIPSITYSPDLSIEQSRHQTSLKQKLINEIDMIFQRSSLKYHYVKSHVVNFRPSNDGLKADILIKFQFPHNNVGTLKKQADSILYKKLQSTQSSLKRDISLPHLREINAAQAENILNSDCGLGMEYPPTARIADGKPAEKASWPWQSSLQVDGIHLCGASLIGSQWLLTSAHCFDTYKNPKLWTVSFGTTLSHPLMTRKIASIIIHENYASHKHDDDIAVVKLSSPILFSENLRRVCLPDATFQVLPKSKVFVTGWGALKANGPFPNSLQEVEIEIISNDVCNQVNVYGGAVSSAMICAGFLTGKLDACEGDSGGPLVISHDRNIWYLLGIVSWGIDCGKENKPGIYTRVTHYRNWIKSKTNI</sequence>
<dbReference type="GO" id="GO:0006508">
    <property type="term" value="P:proteolysis"/>
    <property type="evidence" value="ECO:0007669"/>
    <property type="project" value="UniProtKB-KW"/>
</dbReference>
<dbReference type="InterPro" id="IPR001314">
    <property type="entry name" value="Peptidase_S1A"/>
</dbReference>
<reference evidence="13" key="1">
    <citation type="journal article" date="2018" name="Biotechnol. Bioeng.">
        <title>A reference genome of the Chinese hamster based on a hybrid assembly strategy.</title>
        <authorList>
            <person name="Rupp O."/>
            <person name="MacDonald M.L."/>
            <person name="Li S."/>
            <person name="Dhiman H."/>
            <person name="Polson S."/>
            <person name="Griep S."/>
            <person name="Heffner K."/>
            <person name="Hernandez I."/>
            <person name="Brinkrolf K."/>
            <person name="Jadhav V."/>
            <person name="Samoudi M."/>
            <person name="Hao H."/>
            <person name="Kingham B."/>
            <person name="Goesmann A."/>
            <person name="Betenbaugh M.J."/>
            <person name="Lewis N.E."/>
            <person name="Borth N."/>
            <person name="Lee K.H."/>
        </authorList>
    </citation>
    <scope>NUCLEOTIDE SEQUENCE [LARGE SCALE GENOMIC DNA]</scope>
    <source>
        <strain evidence="13">17A/GY</strain>
    </source>
</reference>
<evidence type="ECO:0000256" key="3">
    <source>
        <dbReference type="ARBA" id="ARBA00022692"/>
    </source>
</evidence>
<keyword evidence="8 10" id="KW-0472">Membrane</keyword>
<dbReference type="Pfam" id="PF00089">
    <property type="entry name" value="Trypsin"/>
    <property type="match status" value="1"/>
</dbReference>
<evidence type="ECO:0000256" key="8">
    <source>
        <dbReference type="ARBA" id="ARBA00023136"/>
    </source>
</evidence>
<keyword evidence="5" id="KW-0720">Serine protease</keyword>
<dbReference type="Gene3D" id="2.40.10.10">
    <property type="entry name" value="Trypsin-like serine proteases"/>
    <property type="match status" value="2"/>
</dbReference>
<dbReference type="KEGG" id="cge:100763999"/>
<keyword evidence="9" id="KW-1015">Disulfide bond</keyword>
<dbReference type="PROSITE" id="PS00135">
    <property type="entry name" value="TRYPSIN_SER"/>
    <property type="match status" value="1"/>
</dbReference>
<reference evidence="13" key="2">
    <citation type="journal article" date="2020" name="Biotechnol. Bioeng.">
        <title>Chromosome-scale scaffolds for the Chinese hamster reference genome assembly to facilitate the study of the CHO epigenome.</title>
        <authorList>
            <person name="Hilliard W."/>
            <person name="MacDonald M."/>
            <person name="Lee K.H."/>
        </authorList>
    </citation>
    <scope>NUCLEOTIDE SEQUENCE [LARGE SCALE GENOMIC DNA]</scope>
    <source>
        <strain evidence="13">17A/GY</strain>
    </source>
</reference>
<evidence type="ECO:0000313" key="14">
    <source>
        <dbReference type="RefSeq" id="XP_027246512.1"/>
    </source>
</evidence>
<dbReference type="Gene3D" id="3.30.70.960">
    <property type="entry name" value="SEA domain"/>
    <property type="match status" value="1"/>
</dbReference>
<dbReference type="PROSITE" id="PS50240">
    <property type="entry name" value="TRYPSIN_DOM"/>
    <property type="match status" value="1"/>
</dbReference>
<dbReference type="InterPro" id="IPR043504">
    <property type="entry name" value="Peptidase_S1_PA_chymotrypsin"/>
</dbReference>
<evidence type="ECO:0000256" key="5">
    <source>
        <dbReference type="ARBA" id="ARBA00022825"/>
    </source>
</evidence>
<evidence type="ECO:0000259" key="12">
    <source>
        <dbReference type="PROSITE" id="PS50240"/>
    </source>
</evidence>
<dbReference type="PROSITE" id="PS50024">
    <property type="entry name" value="SEA"/>
    <property type="match status" value="1"/>
</dbReference>
<gene>
    <name evidence="14" type="primary">LOC100763999</name>
</gene>
<dbReference type="GO" id="GO:0016020">
    <property type="term" value="C:membrane"/>
    <property type="evidence" value="ECO:0007669"/>
    <property type="project" value="UniProtKB-SubCell"/>
</dbReference>
<keyword evidence="4" id="KW-0378">Hydrolase</keyword>
<comment type="subcellular location">
    <subcellularLocation>
        <location evidence="1">Membrane</location>
        <topology evidence="1">Single-pass type II membrane protein</topology>
    </subcellularLocation>
</comment>
<name>A0A9J7J664_CRIGR</name>
<dbReference type="InterPro" id="IPR000082">
    <property type="entry name" value="SEA_dom"/>
</dbReference>
<dbReference type="RefSeq" id="XP_027246512.1">
    <property type="nucleotide sequence ID" value="XM_027390711.2"/>
</dbReference>